<feature type="transmembrane region" description="Helical" evidence="1">
    <location>
        <begin position="7"/>
        <end position="23"/>
    </location>
</feature>
<reference evidence="2" key="2">
    <citation type="journal article" date="2015" name="Fish Shellfish Immunol.">
        <title>Early steps in the European eel (Anguilla anguilla)-Vibrio vulnificus interaction in the gills: Role of the RtxA13 toxin.</title>
        <authorList>
            <person name="Callol A."/>
            <person name="Pajuelo D."/>
            <person name="Ebbesson L."/>
            <person name="Teles M."/>
            <person name="MacKenzie S."/>
            <person name="Amaro C."/>
        </authorList>
    </citation>
    <scope>NUCLEOTIDE SEQUENCE</scope>
</reference>
<keyword evidence="1" id="KW-1133">Transmembrane helix</keyword>
<accession>A0A0E9TPT8</accession>
<reference evidence="2" key="1">
    <citation type="submission" date="2014-11" db="EMBL/GenBank/DDBJ databases">
        <authorList>
            <person name="Amaro Gonzalez C."/>
        </authorList>
    </citation>
    <scope>NUCLEOTIDE SEQUENCE</scope>
</reference>
<dbReference type="EMBL" id="GBXM01053100">
    <property type="protein sequence ID" value="JAH55477.1"/>
    <property type="molecule type" value="Transcribed_RNA"/>
</dbReference>
<keyword evidence="1" id="KW-0812">Transmembrane</keyword>
<dbReference type="AlphaFoldDB" id="A0A0E9TPT8"/>
<organism evidence="2">
    <name type="scientific">Anguilla anguilla</name>
    <name type="common">European freshwater eel</name>
    <name type="synonym">Muraena anguilla</name>
    <dbReference type="NCBI Taxonomy" id="7936"/>
    <lineage>
        <taxon>Eukaryota</taxon>
        <taxon>Metazoa</taxon>
        <taxon>Chordata</taxon>
        <taxon>Craniata</taxon>
        <taxon>Vertebrata</taxon>
        <taxon>Euteleostomi</taxon>
        <taxon>Actinopterygii</taxon>
        <taxon>Neopterygii</taxon>
        <taxon>Teleostei</taxon>
        <taxon>Anguilliformes</taxon>
        <taxon>Anguillidae</taxon>
        <taxon>Anguilla</taxon>
    </lineage>
</organism>
<evidence type="ECO:0000256" key="1">
    <source>
        <dbReference type="SAM" id="Phobius"/>
    </source>
</evidence>
<sequence>MSSIANYIEWIITVFLNLIHFILETHGSSLNAPTGFHCVELFLLTGLHCKVLSPKSSVFTG</sequence>
<evidence type="ECO:0000313" key="2">
    <source>
        <dbReference type="EMBL" id="JAH55477.1"/>
    </source>
</evidence>
<proteinExistence type="predicted"/>
<name>A0A0E9TPT8_ANGAN</name>
<protein>
    <submittedName>
        <fullName evidence="2">Uncharacterized protein</fullName>
    </submittedName>
</protein>
<keyword evidence="1" id="KW-0472">Membrane</keyword>